<evidence type="ECO:0000256" key="3">
    <source>
        <dbReference type="ARBA" id="ARBA00024042"/>
    </source>
</evidence>
<dbReference type="OrthoDB" id="25826at2759"/>
<comment type="cofactor">
    <cofactor evidence="1">
        <name>FMN</name>
        <dbReference type="ChEBI" id="CHEBI:58210"/>
    </cofactor>
</comment>
<dbReference type="Pfam" id="PF01070">
    <property type="entry name" value="FMN_dh"/>
    <property type="match status" value="1"/>
</dbReference>
<sequence length="428" mass="46967">MKTAPTNHSEFQRDIYGAFAPPLQPTCPNALEQHAHKVLKEPAWHYINGSAALGLTAKANREAFDRYPLVPRMLRDVTTRSTRVTLFGKTYDSPILAAPVGVQQIAHADGEIASARGAAAQNVPFICSTASTRTLEEVADACGTNEHWYQLYWPKSDEVCISLLERAQKAGYTTLVVTLDTFVLGWRSRDLDTAYLPFLYGLGTQIGLTDPVFNAKFEQEPAPGFADLKLLLSKARGPLHLAKLLYYAKTIRKARAWLGEMNSETFKSWEQLKLIRAHWPSKILLKGVQHVEDAALAIEYGMDGLCVSNHGGRQVSGAIASLDALNNICQDKRVQEAVKQGFTLLFDSGIRTGSDILKALAIGAHGVLVGRPYIYGLSLNGQAGVEHVFQCLKADLEISMVSAGVKELTREELDKVVGWSKPQQAAHL</sequence>
<feature type="binding site" evidence="5">
    <location>
        <position position="313"/>
    </location>
    <ligand>
        <name>glyoxylate</name>
        <dbReference type="ChEBI" id="CHEBI:36655"/>
    </ligand>
</feature>
<dbReference type="EMBL" id="MCFI01000028">
    <property type="protein sequence ID" value="ORY74808.1"/>
    <property type="molecule type" value="Genomic_DNA"/>
</dbReference>
<protein>
    <submittedName>
        <fullName evidence="7">FMN-dependent dehydrogenase</fullName>
    </submittedName>
</protein>
<feature type="binding site" evidence="5">
    <location>
        <position position="308"/>
    </location>
    <ligand>
        <name>FMN</name>
        <dbReference type="ChEBI" id="CHEBI:58210"/>
    </ligand>
</feature>
<keyword evidence="2" id="KW-0560">Oxidoreductase</keyword>
<comment type="similarity">
    <text evidence="3">Belongs to the FMN-dependent alpha-hydroxy acid dehydrogenase family.</text>
</comment>
<dbReference type="PROSITE" id="PS00557">
    <property type="entry name" value="FMN_HYDROXY_ACID_DH_1"/>
    <property type="match status" value="1"/>
</dbReference>
<dbReference type="RefSeq" id="XP_040722114.1">
    <property type="nucleotide sequence ID" value="XM_040866336.1"/>
</dbReference>
<dbReference type="Gene3D" id="3.20.20.70">
    <property type="entry name" value="Aldolase class I"/>
    <property type="match status" value="1"/>
</dbReference>
<dbReference type="GO" id="GO:0016491">
    <property type="term" value="F:oxidoreductase activity"/>
    <property type="evidence" value="ECO:0007669"/>
    <property type="project" value="UniProtKB-KW"/>
</dbReference>
<dbReference type="InterPro" id="IPR008259">
    <property type="entry name" value="FMN_hydac_DH_AS"/>
</dbReference>
<evidence type="ECO:0000259" key="6">
    <source>
        <dbReference type="PROSITE" id="PS51349"/>
    </source>
</evidence>
<comment type="caution">
    <text evidence="7">The sequence shown here is derived from an EMBL/GenBank/DDBJ whole genome shotgun (WGS) entry which is preliminary data.</text>
</comment>
<name>A0A1Y2ETB6_PROLT</name>
<feature type="binding site" evidence="5">
    <location>
        <begin position="370"/>
        <end position="371"/>
    </location>
    <ligand>
        <name>FMN</name>
        <dbReference type="ChEBI" id="CHEBI:58210"/>
    </ligand>
</feature>
<dbReference type="InterPro" id="IPR037396">
    <property type="entry name" value="FMN_HAD"/>
</dbReference>
<dbReference type="GO" id="GO:0010181">
    <property type="term" value="F:FMN binding"/>
    <property type="evidence" value="ECO:0007669"/>
    <property type="project" value="InterPro"/>
</dbReference>
<dbReference type="PIRSF" id="PIRSF000138">
    <property type="entry name" value="Al-hdrx_acd_dh"/>
    <property type="match status" value="1"/>
</dbReference>
<evidence type="ECO:0000256" key="5">
    <source>
        <dbReference type="PIRSR" id="PIRSR000138-2"/>
    </source>
</evidence>
<keyword evidence="5" id="KW-0288">FMN</keyword>
<dbReference type="OMA" id="CMLADTD"/>
<dbReference type="InterPro" id="IPR012133">
    <property type="entry name" value="Alpha-hydoxy_acid_DH_FMN"/>
</dbReference>
<evidence type="ECO:0000313" key="8">
    <source>
        <dbReference type="Proteomes" id="UP000193685"/>
    </source>
</evidence>
<feature type="binding site" evidence="5">
    <location>
        <position position="150"/>
    </location>
    <ligand>
        <name>FMN</name>
        <dbReference type="ChEBI" id="CHEBI:58210"/>
    </ligand>
</feature>
<evidence type="ECO:0000256" key="2">
    <source>
        <dbReference type="ARBA" id="ARBA00023002"/>
    </source>
</evidence>
<dbReference type="PROSITE" id="PS51349">
    <property type="entry name" value="FMN_HYDROXY_ACID_DH_2"/>
    <property type="match status" value="1"/>
</dbReference>
<feature type="binding site" evidence="5">
    <location>
        <position position="178"/>
    </location>
    <ligand>
        <name>FMN</name>
        <dbReference type="ChEBI" id="CHEBI:58210"/>
    </ligand>
</feature>
<feature type="binding site" evidence="5">
    <location>
        <begin position="99"/>
        <end position="101"/>
    </location>
    <ligand>
        <name>FMN</name>
        <dbReference type="ChEBI" id="CHEBI:58210"/>
    </ligand>
</feature>
<gene>
    <name evidence="7" type="ORF">BCR37DRAFT_194876</name>
</gene>
<keyword evidence="8" id="KW-1185">Reference proteome</keyword>
<feature type="active site" description="Proton acceptor" evidence="4">
    <location>
        <position position="310"/>
    </location>
</feature>
<evidence type="ECO:0000256" key="4">
    <source>
        <dbReference type="PIRSR" id="PIRSR000138-1"/>
    </source>
</evidence>
<evidence type="ECO:0000313" key="7">
    <source>
        <dbReference type="EMBL" id="ORY74808.1"/>
    </source>
</evidence>
<feature type="binding site" evidence="5">
    <location>
        <position position="128"/>
    </location>
    <ligand>
        <name>FMN</name>
        <dbReference type="ChEBI" id="CHEBI:58210"/>
    </ligand>
</feature>
<organism evidence="7 8">
    <name type="scientific">Protomyces lactucae-debilis</name>
    <dbReference type="NCBI Taxonomy" id="2754530"/>
    <lineage>
        <taxon>Eukaryota</taxon>
        <taxon>Fungi</taxon>
        <taxon>Dikarya</taxon>
        <taxon>Ascomycota</taxon>
        <taxon>Taphrinomycotina</taxon>
        <taxon>Taphrinomycetes</taxon>
        <taxon>Taphrinales</taxon>
        <taxon>Protomycetaceae</taxon>
        <taxon>Protomyces</taxon>
    </lineage>
</organism>
<dbReference type="GeneID" id="63782935"/>
<feature type="binding site" evidence="5">
    <location>
        <position position="286"/>
    </location>
    <ligand>
        <name>FMN</name>
        <dbReference type="ChEBI" id="CHEBI:58210"/>
    </ligand>
</feature>
<feature type="domain" description="FMN hydroxy acid dehydrogenase" evidence="6">
    <location>
        <begin position="20"/>
        <end position="421"/>
    </location>
</feature>
<feature type="binding site" evidence="5">
    <location>
        <position position="46"/>
    </location>
    <ligand>
        <name>glyoxylate</name>
        <dbReference type="ChEBI" id="CHEBI:36655"/>
    </ligand>
</feature>
<feature type="binding site" evidence="5">
    <location>
        <position position="187"/>
    </location>
    <ligand>
        <name>glyoxylate</name>
        <dbReference type="ChEBI" id="CHEBI:36655"/>
    </ligand>
</feature>
<reference evidence="7 8" key="1">
    <citation type="submission" date="2016-07" db="EMBL/GenBank/DDBJ databases">
        <title>Pervasive Adenine N6-methylation of Active Genes in Fungi.</title>
        <authorList>
            <consortium name="DOE Joint Genome Institute"/>
            <person name="Mondo S.J."/>
            <person name="Dannebaum R.O."/>
            <person name="Kuo R.C."/>
            <person name="Labutti K."/>
            <person name="Haridas S."/>
            <person name="Kuo A."/>
            <person name="Salamov A."/>
            <person name="Ahrendt S.R."/>
            <person name="Lipzen A."/>
            <person name="Sullivan W."/>
            <person name="Andreopoulos W.B."/>
            <person name="Clum A."/>
            <person name="Lindquist E."/>
            <person name="Daum C."/>
            <person name="Ramamoorthy G.K."/>
            <person name="Gryganskyi A."/>
            <person name="Culley D."/>
            <person name="Magnuson J.K."/>
            <person name="James T.Y."/>
            <person name="O'Malley M.A."/>
            <person name="Stajich J.E."/>
            <person name="Spatafora J.W."/>
            <person name="Visel A."/>
            <person name="Grigoriev I.V."/>
        </authorList>
    </citation>
    <scope>NUCLEOTIDE SEQUENCE [LARGE SCALE GENOMIC DNA]</scope>
    <source>
        <strain evidence="7 8">12-1054</strain>
    </source>
</reference>
<feature type="binding site" evidence="5">
    <location>
        <position position="310"/>
    </location>
    <ligand>
        <name>glyoxylate</name>
        <dbReference type="ChEBI" id="CHEBI:36655"/>
    </ligand>
</feature>
<feature type="binding site" evidence="5">
    <location>
        <position position="152"/>
    </location>
    <ligand>
        <name>glyoxylate</name>
        <dbReference type="ChEBI" id="CHEBI:36655"/>
    </ligand>
</feature>
<dbReference type="AlphaFoldDB" id="A0A1Y2ETB6"/>
<dbReference type="PANTHER" id="PTHR10578">
    <property type="entry name" value="S -2-HYDROXY-ACID OXIDASE-RELATED"/>
    <property type="match status" value="1"/>
</dbReference>
<dbReference type="STRING" id="56484.A0A1Y2ETB6"/>
<dbReference type="InterPro" id="IPR000262">
    <property type="entry name" value="FMN-dep_DH"/>
</dbReference>
<dbReference type="SUPFAM" id="SSF51395">
    <property type="entry name" value="FMN-linked oxidoreductases"/>
    <property type="match status" value="1"/>
</dbReference>
<dbReference type="InterPro" id="IPR013785">
    <property type="entry name" value="Aldolase_TIM"/>
</dbReference>
<accession>A0A1Y2ETB6</accession>
<keyword evidence="5" id="KW-0285">Flavoprotein</keyword>
<evidence type="ECO:0000256" key="1">
    <source>
        <dbReference type="ARBA" id="ARBA00001917"/>
    </source>
</evidence>
<feature type="binding site" evidence="5">
    <location>
        <begin position="347"/>
        <end position="351"/>
    </location>
    <ligand>
        <name>FMN</name>
        <dbReference type="ChEBI" id="CHEBI:58210"/>
    </ligand>
</feature>
<proteinExistence type="inferred from homology"/>
<dbReference type="PANTHER" id="PTHR10578:SF143">
    <property type="entry name" value="FMN-DEPENDENT ALPHA-HYDROXY ACID DEHYDROGENASE PB1A11.03"/>
    <property type="match status" value="1"/>
</dbReference>
<dbReference type="Proteomes" id="UP000193685">
    <property type="component" value="Unassembled WGS sequence"/>
</dbReference>